<evidence type="ECO:0008006" key="6">
    <source>
        <dbReference type="Google" id="ProtNLM"/>
    </source>
</evidence>
<dbReference type="AlphaFoldDB" id="A0A7X0NZ55"/>
<name>A0A7X0NZ55_9ACTN</name>
<feature type="transmembrane region" description="Helical" evidence="2">
    <location>
        <begin position="162"/>
        <end position="182"/>
    </location>
</feature>
<keyword evidence="2" id="KW-0472">Membrane</keyword>
<organism evidence="4 5">
    <name type="scientific">Nonomuraea rubra</name>
    <dbReference type="NCBI Taxonomy" id="46180"/>
    <lineage>
        <taxon>Bacteria</taxon>
        <taxon>Bacillati</taxon>
        <taxon>Actinomycetota</taxon>
        <taxon>Actinomycetes</taxon>
        <taxon>Streptosporangiales</taxon>
        <taxon>Streptosporangiaceae</taxon>
        <taxon>Nonomuraea</taxon>
    </lineage>
</organism>
<evidence type="ECO:0000256" key="1">
    <source>
        <dbReference type="SAM" id="MobiDB-lite"/>
    </source>
</evidence>
<evidence type="ECO:0000313" key="5">
    <source>
        <dbReference type="Proteomes" id="UP000565579"/>
    </source>
</evidence>
<feature type="signal peptide" evidence="3">
    <location>
        <begin position="1"/>
        <end position="22"/>
    </location>
</feature>
<dbReference type="Proteomes" id="UP000565579">
    <property type="component" value="Unassembled WGS sequence"/>
</dbReference>
<feature type="region of interest" description="Disordered" evidence="1">
    <location>
        <begin position="315"/>
        <end position="345"/>
    </location>
</feature>
<protein>
    <recommendedName>
        <fullName evidence="6">Secreted protein</fullName>
    </recommendedName>
</protein>
<feature type="compositionally biased region" description="Acidic residues" evidence="1">
    <location>
        <begin position="325"/>
        <end position="340"/>
    </location>
</feature>
<keyword evidence="2" id="KW-0812">Transmembrane</keyword>
<dbReference type="EMBL" id="JACHMI010000001">
    <property type="protein sequence ID" value="MBB6552312.1"/>
    <property type="molecule type" value="Genomic_DNA"/>
</dbReference>
<sequence>MIVRALCLAAVLVVALAVPAGAHNVTAGADLRIAQTIAGAEVTVVIKGTSRVPGPLRIGVIAYQPVSGLPVGLEVRSVEDGRALTGTAQAAADPQYVQVRVERTGPHELKLSAGGEVAVVPFRVLVERGSMGDFLIYGGLFLAALLLVGGLLTGATARPGRAMALAAGAAAGVTVAAMVIVFEPQLPPPAPDGAAPAAATPAAGGRPYAQARVETVPARPGAGEEFTLRLDLIDGSTGRPVDDLTVHHEALAHVVVTSEDGRYFRHVHPLRTAPGRLEVRLRADRAGRYLAHAELEREDSGGQLVAAGFEIGSEAGSEIGGEAGSEVDSEVGSEVGDEVGGETSRADVAEAGGAVVPRLQPAAPVAGRPTTIELDVPAGVRPWLGMTGHLLVRSQDGAFLGHVHEMGTPGSRLRFTFSFPAPGRYLAWVQYATGDRIVTAPFTVDVTAAAEAGR</sequence>
<reference evidence="4 5" key="1">
    <citation type="submission" date="2020-08" db="EMBL/GenBank/DDBJ databases">
        <title>Sequencing the genomes of 1000 actinobacteria strains.</title>
        <authorList>
            <person name="Klenk H.-P."/>
        </authorList>
    </citation>
    <scope>NUCLEOTIDE SEQUENCE [LARGE SCALE GENOMIC DNA]</scope>
    <source>
        <strain evidence="4 5">DSM 43768</strain>
    </source>
</reference>
<keyword evidence="2" id="KW-1133">Transmembrane helix</keyword>
<proteinExistence type="predicted"/>
<dbReference type="RefSeq" id="WP_185106247.1">
    <property type="nucleotide sequence ID" value="NZ_JACHMI010000001.1"/>
</dbReference>
<comment type="caution">
    <text evidence="4">The sequence shown here is derived from an EMBL/GenBank/DDBJ whole genome shotgun (WGS) entry which is preliminary data.</text>
</comment>
<accession>A0A7X0NZ55</accession>
<evidence type="ECO:0000256" key="2">
    <source>
        <dbReference type="SAM" id="Phobius"/>
    </source>
</evidence>
<gene>
    <name evidence="4" type="ORF">HD593_007107</name>
</gene>
<evidence type="ECO:0000313" key="4">
    <source>
        <dbReference type="EMBL" id="MBB6552312.1"/>
    </source>
</evidence>
<evidence type="ECO:0000256" key="3">
    <source>
        <dbReference type="SAM" id="SignalP"/>
    </source>
</evidence>
<keyword evidence="5" id="KW-1185">Reference proteome</keyword>
<feature type="transmembrane region" description="Helical" evidence="2">
    <location>
        <begin position="134"/>
        <end position="155"/>
    </location>
</feature>
<feature type="chain" id="PRO_5031010496" description="Secreted protein" evidence="3">
    <location>
        <begin position="23"/>
        <end position="454"/>
    </location>
</feature>
<keyword evidence="3" id="KW-0732">Signal</keyword>